<accession>A0A9P5JV14</accession>
<name>A0A9P5JV14_9AGAM</name>
<dbReference type="OrthoDB" id="5399006at2759"/>
<sequence>MNVKAAFAFAREAVSTFQARAINEERGGKRGTLLFTGATASLRGNTITAALSAAKLALPAGLCGASIFLFFDCLGSRLYRNLSPIS</sequence>
<proteinExistence type="predicted"/>
<gene>
    <name evidence="1" type="ORF">DFH94DRAFT_699694</name>
</gene>
<organism evidence="1 2">
    <name type="scientific">Russula ochroleuca</name>
    <dbReference type="NCBI Taxonomy" id="152965"/>
    <lineage>
        <taxon>Eukaryota</taxon>
        <taxon>Fungi</taxon>
        <taxon>Dikarya</taxon>
        <taxon>Basidiomycota</taxon>
        <taxon>Agaricomycotina</taxon>
        <taxon>Agaricomycetes</taxon>
        <taxon>Russulales</taxon>
        <taxon>Russulaceae</taxon>
        <taxon>Russula</taxon>
    </lineage>
</organism>
<reference evidence="1" key="1">
    <citation type="submission" date="2019-10" db="EMBL/GenBank/DDBJ databases">
        <authorList>
            <consortium name="DOE Joint Genome Institute"/>
            <person name="Kuo A."/>
            <person name="Miyauchi S."/>
            <person name="Kiss E."/>
            <person name="Drula E."/>
            <person name="Kohler A."/>
            <person name="Sanchez-Garcia M."/>
            <person name="Andreopoulos B."/>
            <person name="Barry K.W."/>
            <person name="Bonito G."/>
            <person name="Buee M."/>
            <person name="Carver A."/>
            <person name="Chen C."/>
            <person name="Cichocki N."/>
            <person name="Clum A."/>
            <person name="Culley D."/>
            <person name="Crous P.W."/>
            <person name="Fauchery L."/>
            <person name="Girlanda M."/>
            <person name="Hayes R."/>
            <person name="Keri Z."/>
            <person name="LaButti K."/>
            <person name="Lipzen A."/>
            <person name="Lombard V."/>
            <person name="Magnuson J."/>
            <person name="Maillard F."/>
            <person name="Morin E."/>
            <person name="Murat C."/>
            <person name="Nolan M."/>
            <person name="Ohm R."/>
            <person name="Pangilinan J."/>
            <person name="Pereira M."/>
            <person name="Perotto S."/>
            <person name="Peter M."/>
            <person name="Riley R."/>
            <person name="Sitrit Y."/>
            <person name="Stielow B."/>
            <person name="Szollosi G."/>
            <person name="Zifcakova L."/>
            <person name="Stursova M."/>
            <person name="Spatafora J.W."/>
            <person name="Tedersoo L."/>
            <person name="Vaario L.-M."/>
            <person name="Yamada A."/>
            <person name="Yan M."/>
            <person name="Wang P."/>
            <person name="Xu J."/>
            <person name="Bruns T."/>
            <person name="Baldrian P."/>
            <person name="Vilgalys R."/>
            <person name="Henrissat B."/>
            <person name="Grigoriev I.V."/>
            <person name="Hibbett D."/>
            <person name="Nagy L.G."/>
            <person name="Martin F.M."/>
        </authorList>
    </citation>
    <scope>NUCLEOTIDE SEQUENCE</scope>
    <source>
        <strain evidence="1">Prilba</strain>
    </source>
</reference>
<comment type="caution">
    <text evidence="1">The sequence shown here is derived from an EMBL/GenBank/DDBJ whole genome shotgun (WGS) entry which is preliminary data.</text>
</comment>
<dbReference type="EMBL" id="WHVB01000082">
    <property type="protein sequence ID" value="KAF8463017.1"/>
    <property type="molecule type" value="Genomic_DNA"/>
</dbReference>
<reference evidence="1" key="2">
    <citation type="journal article" date="2020" name="Nat. Commun.">
        <title>Large-scale genome sequencing of mycorrhizal fungi provides insights into the early evolution of symbiotic traits.</title>
        <authorList>
            <person name="Miyauchi S."/>
            <person name="Kiss E."/>
            <person name="Kuo A."/>
            <person name="Drula E."/>
            <person name="Kohler A."/>
            <person name="Sanchez-Garcia M."/>
            <person name="Morin E."/>
            <person name="Andreopoulos B."/>
            <person name="Barry K.W."/>
            <person name="Bonito G."/>
            <person name="Buee M."/>
            <person name="Carver A."/>
            <person name="Chen C."/>
            <person name="Cichocki N."/>
            <person name="Clum A."/>
            <person name="Culley D."/>
            <person name="Crous P.W."/>
            <person name="Fauchery L."/>
            <person name="Girlanda M."/>
            <person name="Hayes R.D."/>
            <person name="Keri Z."/>
            <person name="LaButti K."/>
            <person name="Lipzen A."/>
            <person name="Lombard V."/>
            <person name="Magnuson J."/>
            <person name="Maillard F."/>
            <person name="Murat C."/>
            <person name="Nolan M."/>
            <person name="Ohm R.A."/>
            <person name="Pangilinan J."/>
            <person name="Pereira M.F."/>
            <person name="Perotto S."/>
            <person name="Peter M."/>
            <person name="Pfister S."/>
            <person name="Riley R."/>
            <person name="Sitrit Y."/>
            <person name="Stielow J.B."/>
            <person name="Szollosi G."/>
            <person name="Zifcakova L."/>
            <person name="Stursova M."/>
            <person name="Spatafora J.W."/>
            <person name="Tedersoo L."/>
            <person name="Vaario L.M."/>
            <person name="Yamada A."/>
            <person name="Yan M."/>
            <person name="Wang P."/>
            <person name="Xu J."/>
            <person name="Bruns T."/>
            <person name="Baldrian P."/>
            <person name="Vilgalys R."/>
            <person name="Dunand C."/>
            <person name="Henrissat B."/>
            <person name="Grigoriev I.V."/>
            <person name="Hibbett D."/>
            <person name="Nagy L.G."/>
            <person name="Martin F.M."/>
        </authorList>
    </citation>
    <scope>NUCLEOTIDE SEQUENCE</scope>
    <source>
        <strain evidence="1">Prilba</strain>
    </source>
</reference>
<dbReference type="Proteomes" id="UP000759537">
    <property type="component" value="Unassembled WGS sequence"/>
</dbReference>
<evidence type="ECO:0000313" key="2">
    <source>
        <dbReference type="Proteomes" id="UP000759537"/>
    </source>
</evidence>
<keyword evidence="2" id="KW-1185">Reference proteome</keyword>
<protein>
    <submittedName>
        <fullName evidence="1">Uncharacterized protein</fullName>
    </submittedName>
</protein>
<dbReference type="AlphaFoldDB" id="A0A9P5JV14"/>
<evidence type="ECO:0000313" key="1">
    <source>
        <dbReference type="EMBL" id="KAF8463017.1"/>
    </source>
</evidence>